<keyword evidence="9" id="KW-1185">Reference proteome</keyword>
<accession>A0A8C5PXV7</accession>
<comment type="similarity">
    <text evidence="2 7">Belongs to the X(+)/potassium ATPases subunit beta family.</text>
</comment>
<evidence type="ECO:0000256" key="1">
    <source>
        <dbReference type="ARBA" id="ARBA00004606"/>
    </source>
</evidence>
<dbReference type="GO" id="GO:0005890">
    <property type="term" value="C:sodium:potassium-exchanging ATPase complex"/>
    <property type="evidence" value="ECO:0007669"/>
    <property type="project" value="InterPro"/>
</dbReference>
<dbReference type="InterPro" id="IPR000402">
    <property type="entry name" value="Na/K_ATPase_sub_beta"/>
</dbReference>
<evidence type="ECO:0000256" key="7">
    <source>
        <dbReference type="RuleBase" id="RU362099"/>
    </source>
</evidence>
<dbReference type="Proteomes" id="UP000694569">
    <property type="component" value="Unplaced"/>
</dbReference>
<keyword evidence="7" id="KW-0813">Transport</keyword>
<dbReference type="Gene3D" id="1.20.5.170">
    <property type="match status" value="1"/>
</dbReference>
<dbReference type="GO" id="GO:0005637">
    <property type="term" value="C:nuclear inner membrane"/>
    <property type="evidence" value="ECO:0007669"/>
    <property type="project" value="TreeGrafter"/>
</dbReference>
<dbReference type="FunFam" id="2.60.40.1660:FF:000001">
    <property type="entry name" value="Sodium/potassium-transporting ATPase subunit beta"/>
    <property type="match status" value="1"/>
</dbReference>
<feature type="transmembrane region" description="Helical" evidence="7">
    <location>
        <begin position="77"/>
        <end position="100"/>
    </location>
</feature>
<protein>
    <recommendedName>
        <fullName evidence="7">Sodium/potassium-transporting ATPase subunit beta</fullName>
    </recommendedName>
</protein>
<dbReference type="PANTHER" id="PTHR11523">
    <property type="entry name" value="SODIUM/POTASSIUM-DEPENDENT ATPASE BETA SUBUNIT"/>
    <property type="match status" value="1"/>
</dbReference>
<evidence type="ECO:0000256" key="5">
    <source>
        <dbReference type="ARBA" id="ARBA00022989"/>
    </source>
</evidence>
<dbReference type="PROSITE" id="PS00391">
    <property type="entry name" value="ATPASE_NA_K_BETA_2"/>
    <property type="match status" value="1"/>
</dbReference>
<evidence type="ECO:0000256" key="3">
    <source>
        <dbReference type="ARBA" id="ARBA00022692"/>
    </source>
</evidence>
<dbReference type="InterPro" id="IPR038702">
    <property type="entry name" value="Na/K_ATPase_sub_beta_sf"/>
</dbReference>
<evidence type="ECO:0000256" key="2">
    <source>
        <dbReference type="ARBA" id="ARBA00005876"/>
    </source>
</evidence>
<dbReference type="Pfam" id="PF00287">
    <property type="entry name" value="Na_K-ATPase"/>
    <property type="match status" value="1"/>
</dbReference>
<comment type="function">
    <text evidence="7">This is the non-catalytic component of the active enzyme, which catalyzes the hydrolysis of ATP coupled with the exchange of Na(+) and K(+) ions across the plasma membrane.</text>
</comment>
<evidence type="ECO:0000256" key="6">
    <source>
        <dbReference type="ARBA" id="ARBA00023136"/>
    </source>
</evidence>
<name>A0A8C5PXV7_9ANUR</name>
<reference evidence="8" key="2">
    <citation type="submission" date="2025-09" db="UniProtKB">
        <authorList>
            <consortium name="Ensembl"/>
        </authorList>
    </citation>
    <scope>IDENTIFICATION</scope>
</reference>
<reference evidence="8" key="1">
    <citation type="submission" date="2025-08" db="UniProtKB">
        <authorList>
            <consortium name="Ensembl"/>
        </authorList>
    </citation>
    <scope>IDENTIFICATION</scope>
</reference>
<dbReference type="Ensembl" id="ENSLLET00000029959.1">
    <property type="protein sequence ID" value="ENSLLEP00000028840.1"/>
    <property type="gene ID" value="ENSLLEG00000018305.1"/>
</dbReference>
<dbReference type="AlphaFoldDB" id="A0A8C5PXV7"/>
<dbReference type="GO" id="GO:0006355">
    <property type="term" value="P:regulation of DNA-templated transcription"/>
    <property type="evidence" value="ECO:0007669"/>
    <property type="project" value="TreeGrafter"/>
</dbReference>
<keyword evidence="3 7" id="KW-0812">Transmembrane</keyword>
<dbReference type="NCBIfam" id="TIGR01107">
    <property type="entry name" value="Na_K_ATPase_bet"/>
    <property type="match status" value="1"/>
</dbReference>
<keyword evidence="5 7" id="KW-1133">Transmembrane helix</keyword>
<sequence>METNSTPQRTADLPEHFFGSVEKRSFRRRQYSVASYSDDGMEAEKTLKERIQDFKKFIWNPRKREFMGRNSKSWAQILCFYFFLYAFLTGMFALCIYGLLLTINPHVPTYRDRVFPPGVTIRPYISGFHFAFNGSERSTWSPFTDNLNKFLEAYNDDTQILNNIECTPGQYFVQSGDEQEEKKACQFRRSQLQNCSGIEDPSFGFSEGKPCLVLKMNRILGYKAGSGVPIYVTCGIPRGDQTRLGSVNFYPSNRFDLMYYPYYGKLTHVNYTSPLIAMQFTEVTRNEEVTIQCKINGKGIISDHKNDRFLGRISFTLHIG</sequence>
<keyword evidence="6 7" id="KW-0472">Membrane</keyword>
<gene>
    <name evidence="8" type="primary">ATP1B4</name>
</gene>
<dbReference type="Gene3D" id="2.60.40.1660">
    <property type="entry name" value="Na, k-atpase alpha subunit"/>
    <property type="match status" value="1"/>
</dbReference>
<organism evidence="8 9">
    <name type="scientific">Leptobrachium leishanense</name>
    <name type="common">Leishan spiny toad</name>
    <dbReference type="NCBI Taxonomy" id="445787"/>
    <lineage>
        <taxon>Eukaryota</taxon>
        <taxon>Metazoa</taxon>
        <taxon>Chordata</taxon>
        <taxon>Craniata</taxon>
        <taxon>Vertebrata</taxon>
        <taxon>Euteleostomi</taxon>
        <taxon>Amphibia</taxon>
        <taxon>Batrachia</taxon>
        <taxon>Anura</taxon>
        <taxon>Pelobatoidea</taxon>
        <taxon>Megophryidae</taxon>
        <taxon>Leptobrachium</taxon>
    </lineage>
</organism>
<comment type="subcellular location">
    <subcellularLocation>
        <location evidence="1">Membrane</location>
        <topology evidence="1">Single-pass type II membrane protein</topology>
    </subcellularLocation>
</comment>
<evidence type="ECO:0000313" key="8">
    <source>
        <dbReference type="Ensembl" id="ENSLLEP00000028840.1"/>
    </source>
</evidence>
<dbReference type="GO" id="GO:0006813">
    <property type="term" value="P:potassium ion transport"/>
    <property type="evidence" value="ECO:0007669"/>
    <property type="project" value="InterPro"/>
</dbReference>
<proteinExistence type="inferred from homology"/>
<keyword evidence="7" id="KW-0406">Ion transport</keyword>
<keyword evidence="4" id="KW-0735">Signal-anchor</keyword>
<evidence type="ECO:0000313" key="9">
    <source>
        <dbReference type="Proteomes" id="UP000694569"/>
    </source>
</evidence>
<dbReference type="GO" id="GO:0006814">
    <property type="term" value="P:sodium ion transport"/>
    <property type="evidence" value="ECO:0007669"/>
    <property type="project" value="InterPro"/>
</dbReference>
<dbReference type="OrthoDB" id="5912413at2759"/>
<evidence type="ECO:0000256" key="4">
    <source>
        <dbReference type="ARBA" id="ARBA00022968"/>
    </source>
</evidence>
<dbReference type="GeneTree" id="ENSGT01030000234579"/>
<dbReference type="PANTHER" id="PTHR11523:SF12">
    <property type="entry name" value="PROTEIN ATP1B4"/>
    <property type="match status" value="1"/>
</dbReference>